<gene>
    <name evidence="2" type="ORF">FSPOR_10590</name>
</gene>
<comment type="caution">
    <text evidence="2">The sequence shown here is derived from an EMBL/GenBank/DDBJ whole genome shotgun (WGS) entry which is preliminary data.</text>
</comment>
<evidence type="ECO:0000313" key="2">
    <source>
        <dbReference type="EMBL" id="RGP60623.1"/>
    </source>
</evidence>
<proteinExistence type="predicted"/>
<organism evidence="2 3">
    <name type="scientific">Fusarium sporotrichioides</name>
    <dbReference type="NCBI Taxonomy" id="5514"/>
    <lineage>
        <taxon>Eukaryota</taxon>
        <taxon>Fungi</taxon>
        <taxon>Dikarya</taxon>
        <taxon>Ascomycota</taxon>
        <taxon>Pezizomycotina</taxon>
        <taxon>Sordariomycetes</taxon>
        <taxon>Hypocreomycetidae</taxon>
        <taxon>Hypocreales</taxon>
        <taxon>Nectriaceae</taxon>
        <taxon>Fusarium</taxon>
    </lineage>
</organism>
<accession>A0A395RKP3</accession>
<dbReference type="EMBL" id="PXOF01000184">
    <property type="protein sequence ID" value="RGP60623.1"/>
    <property type="molecule type" value="Genomic_DNA"/>
</dbReference>
<dbReference type="AlphaFoldDB" id="A0A395RKP3"/>
<evidence type="ECO:0000313" key="3">
    <source>
        <dbReference type="Proteomes" id="UP000266152"/>
    </source>
</evidence>
<evidence type="ECO:0000256" key="1">
    <source>
        <dbReference type="SAM" id="MobiDB-lite"/>
    </source>
</evidence>
<name>A0A395RKP3_FUSSP</name>
<sequence length="126" mass="14291">MSDQRHRTATYAGGPAKKRGRPVRATDADQNPTAKEWAESIFNDTPPITATQMASLFERPGASDEVWSDQDENHIARHWANSTEKKARNSIRSNSHPHILSWWKTCLRVLRISPVELISPLNIHII</sequence>
<protein>
    <submittedName>
        <fullName evidence="2">Uncharacterized protein</fullName>
    </submittedName>
</protein>
<dbReference type="Proteomes" id="UP000266152">
    <property type="component" value="Unassembled WGS sequence"/>
</dbReference>
<keyword evidence="3" id="KW-1185">Reference proteome</keyword>
<feature type="region of interest" description="Disordered" evidence="1">
    <location>
        <begin position="1"/>
        <end position="33"/>
    </location>
</feature>
<reference evidence="2 3" key="1">
    <citation type="journal article" date="2018" name="PLoS Pathog.">
        <title>Evolution of structural diversity of trichothecenes, a family of toxins produced by plant pathogenic and entomopathogenic fungi.</title>
        <authorList>
            <person name="Proctor R.H."/>
            <person name="McCormick S.P."/>
            <person name="Kim H.S."/>
            <person name="Cardoza R.E."/>
            <person name="Stanley A.M."/>
            <person name="Lindo L."/>
            <person name="Kelly A."/>
            <person name="Brown D.W."/>
            <person name="Lee T."/>
            <person name="Vaughan M.M."/>
            <person name="Alexander N.J."/>
            <person name="Busman M."/>
            <person name="Gutierrez S."/>
        </authorList>
    </citation>
    <scope>NUCLEOTIDE SEQUENCE [LARGE SCALE GENOMIC DNA]</scope>
    <source>
        <strain evidence="2 3">NRRL 3299</strain>
    </source>
</reference>